<dbReference type="Gene3D" id="1.20.5.430">
    <property type="match status" value="1"/>
</dbReference>
<dbReference type="GeneID" id="54365524"/>
<name>A0A6J3M2W8_9PEZI</name>
<comment type="similarity">
    <text evidence="1">Belongs to the HSBP1 family.</text>
</comment>
<feature type="compositionally biased region" description="Polar residues" evidence="2">
    <location>
        <begin position="1"/>
        <end position="17"/>
    </location>
</feature>
<dbReference type="InterPro" id="IPR009643">
    <property type="entry name" value="HS1-bd"/>
</dbReference>
<dbReference type="RefSeq" id="XP_033459371.1">
    <property type="nucleotide sequence ID" value="XM_033607725.1"/>
</dbReference>
<evidence type="ECO:0008006" key="5">
    <source>
        <dbReference type="Google" id="ProtNLM"/>
    </source>
</evidence>
<reference evidence="4" key="2">
    <citation type="submission" date="2020-04" db="EMBL/GenBank/DDBJ databases">
        <authorList>
            <consortium name="NCBI Genome Project"/>
        </authorList>
    </citation>
    <scope>NUCLEOTIDE SEQUENCE</scope>
    <source>
        <strain evidence="4">CBS 342.82</strain>
    </source>
</reference>
<evidence type="ECO:0000313" key="3">
    <source>
        <dbReference type="Proteomes" id="UP000504637"/>
    </source>
</evidence>
<evidence type="ECO:0000313" key="4">
    <source>
        <dbReference type="RefSeq" id="XP_033459371.1"/>
    </source>
</evidence>
<dbReference type="Proteomes" id="UP000504637">
    <property type="component" value="Unplaced"/>
</dbReference>
<dbReference type="Pfam" id="PF06825">
    <property type="entry name" value="HSBP1"/>
    <property type="match status" value="1"/>
</dbReference>
<organism evidence="4">
    <name type="scientific">Dissoconium aciculare CBS 342.82</name>
    <dbReference type="NCBI Taxonomy" id="1314786"/>
    <lineage>
        <taxon>Eukaryota</taxon>
        <taxon>Fungi</taxon>
        <taxon>Dikarya</taxon>
        <taxon>Ascomycota</taxon>
        <taxon>Pezizomycotina</taxon>
        <taxon>Dothideomycetes</taxon>
        <taxon>Dothideomycetidae</taxon>
        <taxon>Mycosphaerellales</taxon>
        <taxon>Dissoconiaceae</taxon>
        <taxon>Dissoconium</taxon>
    </lineage>
</organism>
<reference evidence="4" key="3">
    <citation type="submission" date="2025-08" db="UniProtKB">
        <authorList>
            <consortium name="RefSeq"/>
        </authorList>
    </citation>
    <scope>IDENTIFICATION</scope>
    <source>
        <strain evidence="4">CBS 342.82</strain>
    </source>
</reference>
<dbReference type="OrthoDB" id="4159489at2759"/>
<reference evidence="4" key="1">
    <citation type="submission" date="2020-01" db="EMBL/GenBank/DDBJ databases">
        <authorList>
            <consortium name="DOE Joint Genome Institute"/>
            <person name="Haridas S."/>
            <person name="Albert R."/>
            <person name="Binder M."/>
            <person name="Bloem J."/>
            <person name="Labutti K."/>
            <person name="Salamov A."/>
            <person name="Andreopoulos B."/>
            <person name="Baker S.E."/>
            <person name="Barry K."/>
            <person name="Bills G."/>
            <person name="Bluhm B.H."/>
            <person name="Cannon C."/>
            <person name="Castanera R."/>
            <person name="Culley D.E."/>
            <person name="Daum C."/>
            <person name="Ezra D."/>
            <person name="Gonzalez J.B."/>
            <person name="Henrissat B."/>
            <person name="Kuo A."/>
            <person name="Liang C."/>
            <person name="Lipzen A."/>
            <person name="Lutzoni F."/>
            <person name="Magnuson J."/>
            <person name="Mondo S."/>
            <person name="Nolan M."/>
            <person name="Ohm R."/>
            <person name="Pangilinan J."/>
            <person name="Park H.-J."/>
            <person name="Ramirez L."/>
            <person name="Alfaro M."/>
            <person name="Sun H."/>
            <person name="Tritt A."/>
            <person name="Yoshinaga Y."/>
            <person name="Zwiers L.-H."/>
            <person name="Turgeon B.G."/>
            <person name="Goodwin S.B."/>
            <person name="Spatafora J.W."/>
            <person name="Crous P.W."/>
            <person name="Grigoriev I.V."/>
        </authorList>
    </citation>
    <scope>NUCLEOTIDE SEQUENCE</scope>
    <source>
        <strain evidence="4">CBS 342.82</strain>
    </source>
</reference>
<feature type="region of interest" description="Disordered" evidence="2">
    <location>
        <begin position="1"/>
        <end position="26"/>
    </location>
</feature>
<evidence type="ECO:0000256" key="2">
    <source>
        <dbReference type="SAM" id="MobiDB-lite"/>
    </source>
</evidence>
<dbReference type="GO" id="GO:0003714">
    <property type="term" value="F:transcription corepressor activity"/>
    <property type="evidence" value="ECO:0007669"/>
    <property type="project" value="InterPro"/>
</dbReference>
<sequence length="86" mass="9250">MAADRTSFSAQVNSMTSGDKKSAVPDDTSELVGLIDDLLNNLSKKFDGVSTEILSKMDEMSKRIEALEASILASNTDENGSHKDVQ</sequence>
<evidence type="ECO:0000256" key="1">
    <source>
        <dbReference type="ARBA" id="ARBA00006349"/>
    </source>
</evidence>
<gene>
    <name evidence="4" type="ORF">K489DRAFT_410654</name>
</gene>
<accession>A0A6J3M2W8</accession>
<dbReference type="AlphaFoldDB" id="A0A6J3M2W8"/>
<protein>
    <recommendedName>
        <fullName evidence="5">Heat shock factor binding protein 1</fullName>
    </recommendedName>
</protein>
<proteinExistence type="inferred from homology"/>
<keyword evidence="3" id="KW-1185">Reference proteome</keyword>